<protein>
    <submittedName>
        <fullName evidence="3">Uncharacterized protein</fullName>
    </submittedName>
</protein>
<name>A0AAV9P806_9PEZI</name>
<evidence type="ECO:0000313" key="3">
    <source>
        <dbReference type="EMBL" id="KAK5168930.1"/>
    </source>
</evidence>
<gene>
    <name evidence="3" type="ORF">LTR77_006239</name>
</gene>
<comment type="caution">
    <text evidence="3">The sequence shown here is derived from an EMBL/GenBank/DDBJ whole genome shotgun (WGS) entry which is preliminary data.</text>
</comment>
<organism evidence="3 4">
    <name type="scientific">Saxophila tyrrhenica</name>
    <dbReference type="NCBI Taxonomy" id="1690608"/>
    <lineage>
        <taxon>Eukaryota</taxon>
        <taxon>Fungi</taxon>
        <taxon>Dikarya</taxon>
        <taxon>Ascomycota</taxon>
        <taxon>Pezizomycotina</taxon>
        <taxon>Dothideomycetes</taxon>
        <taxon>Dothideomycetidae</taxon>
        <taxon>Mycosphaerellales</taxon>
        <taxon>Extremaceae</taxon>
        <taxon>Saxophila</taxon>
    </lineage>
</organism>
<feature type="compositionally biased region" description="Acidic residues" evidence="1">
    <location>
        <begin position="684"/>
        <end position="708"/>
    </location>
</feature>
<evidence type="ECO:0000313" key="4">
    <source>
        <dbReference type="Proteomes" id="UP001337655"/>
    </source>
</evidence>
<dbReference type="Proteomes" id="UP001337655">
    <property type="component" value="Unassembled WGS sequence"/>
</dbReference>
<dbReference type="PANTHER" id="PTHR35711:SF1">
    <property type="entry name" value="ECTODERMAL, ISOFORM F"/>
    <property type="match status" value="1"/>
</dbReference>
<feature type="compositionally biased region" description="Pro residues" evidence="1">
    <location>
        <begin position="307"/>
        <end position="317"/>
    </location>
</feature>
<feature type="compositionally biased region" description="Acidic residues" evidence="1">
    <location>
        <begin position="441"/>
        <end position="453"/>
    </location>
</feature>
<feature type="signal peptide" evidence="2">
    <location>
        <begin position="1"/>
        <end position="20"/>
    </location>
</feature>
<keyword evidence="2" id="KW-0732">Signal</keyword>
<dbReference type="EMBL" id="JAVRRT010000009">
    <property type="protein sequence ID" value="KAK5168930.1"/>
    <property type="molecule type" value="Genomic_DNA"/>
</dbReference>
<proteinExistence type="predicted"/>
<feature type="compositionally biased region" description="Acidic residues" evidence="1">
    <location>
        <begin position="484"/>
        <end position="499"/>
    </location>
</feature>
<dbReference type="GeneID" id="89927579"/>
<feature type="compositionally biased region" description="Low complexity" evidence="1">
    <location>
        <begin position="745"/>
        <end position="772"/>
    </location>
</feature>
<accession>A0AAV9P806</accession>
<evidence type="ECO:0000256" key="2">
    <source>
        <dbReference type="SAM" id="SignalP"/>
    </source>
</evidence>
<dbReference type="AlphaFoldDB" id="A0AAV9P806"/>
<dbReference type="PANTHER" id="PTHR35711">
    <property type="entry name" value="EXPRESSED PROTEIN"/>
    <property type="match status" value="1"/>
</dbReference>
<feature type="compositionally biased region" description="Pro residues" evidence="1">
    <location>
        <begin position="624"/>
        <end position="638"/>
    </location>
</feature>
<feature type="compositionally biased region" description="Pro residues" evidence="1">
    <location>
        <begin position="659"/>
        <end position="669"/>
    </location>
</feature>
<keyword evidence="4" id="KW-1185">Reference proteome</keyword>
<evidence type="ECO:0000256" key="1">
    <source>
        <dbReference type="SAM" id="MobiDB-lite"/>
    </source>
</evidence>
<sequence>MQLKHFVQSSLALSALTVQAAPFAVVSNGTTISDLTQVARAAARDGIGMAVGIFDAADWCLAKSCSVRMNATITAIANTTVAAAAGVLTPDCGISCQLQLKCNISATAAMEALRTAYHQFEAAGLEGDRPRLLTDMYYLTNKTRCSPDSPNLATSFPAQAPSKHDGGSKIIPFPVFTENLPQWTVTEEIAETEAPLDWTYVLDHPEEFPELQDYIRQVLQEMLDNERFQDWLDSQPEADPPPEPIEDIENHVTEDDDFFDDRGASDSAHSSDPNPSLHDSDQSGDPEPSEDEYYGNEDADVPYQPENSPPQDPPYPQNPNLDPTDEGDVYEESDEDLYGDDGYQPGQRRPNPSRGGNGPTSEESEHRYGSEDSELIYEPETPPENPPFQPEQPPPETPPYPHRQPLSEIPEDEDYPIQHTRPDSSTDGSEELNDEAHDDLFDSEDSDPVYEPEDPARPPQEQGEAPEPVPQEDVPEGTSGDSSEGYDETDESVADDTLTDEPSGPVDSPVDPIPDVPVDPIEGAAETLGTLTNEAGETLVPAVGEAAAAEILEKAGQTFTASKFLPFHLLDEGGNVVGKVWRDIRSLKNAGKQVIKQGSRFVPAPEQLYPPHVPDPKYHGSVPAPAPHHPPPHVPIPKVPVPKSPIPLVPAPFPGPPPFPVPVPNPGPPSISDLPDVPDFWPSGDDDDDDDDEEEEDEDEEDEEDTDDHSDGEHHKPHHTKTHHSKTHHSKTHHTKTHHTKTHHSTSTTHSTSHSTTHSTTSHTTSTSTSSTWAPTATGMAALAKVPSECLGGYSLSQLKESDQKKCEDTIKHFSHVEASAWVGTISSAECQPHIRENHDLHLDVGCLPLVASLSGDLKKVWEMGMLPSQCAADKDERKHMPMDSQRKKWCKSIEHQLEDFSHKHVEGVKKGDPLPLPVPEDEDESSLSCFSPLSSLQSMKDKDRKHCDKEIKKLNRMTLNSWATQLLPQQCMLDPDREWVDKHVKKECETADEKKAWFQGTLPLECLSNSDENSMHLDKKAKKQCGKVSERLEKIAKLDDTKAGC</sequence>
<reference evidence="3 4" key="1">
    <citation type="submission" date="2023-08" db="EMBL/GenBank/DDBJ databases">
        <title>Black Yeasts Isolated from many extreme environments.</title>
        <authorList>
            <person name="Coleine C."/>
            <person name="Stajich J.E."/>
            <person name="Selbmann L."/>
        </authorList>
    </citation>
    <scope>NUCLEOTIDE SEQUENCE [LARGE SCALE GENOMIC DNA]</scope>
    <source>
        <strain evidence="3 4">CCFEE 5935</strain>
    </source>
</reference>
<feature type="region of interest" description="Disordered" evidence="1">
    <location>
        <begin position="659"/>
        <end position="773"/>
    </location>
</feature>
<feature type="compositionally biased region" description="Acidic residues" evidence="1">
    <location>
        <begin position="323"/>
        <end position="339"/>
    </location>
</feature>
<feature type="compositionally biased region" description="Low complexity" evidence="1">
    <location>
        <begin position="500"/>
        <end position="510"/>
    </location>
</feature>
<feature type="compositionally biased region" description="Basic residues" evidence="1">
    <location>
        <begin position="715"/>
        <end position="744"/>
    </location>
</feature>
<dbReference type="RefSeq" id="XP_064658396.1">
    <property type="nucleotide sequence ID" value="XM_064803481.1"/>
</dbReference>
<feature type="region of interest" description="Disordered" evidence="1">
    <location>
        <begin position="256"/>
        <end position="522"/>
    </location>
</feature>
<feature type="region of interest" description="Disordered" evidence="1">
    <location>
        <begin position="598"/>
        <end position="638"/>
    </location>
</feature>
<feature type="chain" id="PRO_5043575231" evidence="2">
    <location>
        <begin position="21"/>
        <end position="1046"/>
    </location>
</feature>
<feature type="compositionally biased region" description="Acidic residues" evidence="1">
    <location>
        <begin position="282"/>
        <end position="300"/>
    </location>
</feature>
<feature type="compositionally biased region" description="Pro residues" evidence="1">
    <location>
        <begin position="380"/>
        <end position="402"/>
    </location>
</feature>